<feature type="transmembrane region" description="Helical" evidence="1">
    <location>
        <begin position="6"/>
        <end position="34"/>
    </location>
</feature>
<dbReference type="EMBL" id="ADFQ01000092">
    <property type="protein sequence ID" value="EFN90486.1"/>
    <property type="molecule type" value="Genomic_DNA"/>
</dbReference>
<keyword evidence="1" id="KW-1133">Transmembrane helix</keyword>
<keyword evidence="1" id="KW-0472">Membrane</keyword>
<gene>
    <name evidence="2" type="ORF">HMPREF9018_1456</name>
</gene>
<name>E1GXX5_9BACT</name>
<protein>
    <submittedName>
        <fullName evidence="2">Uncharacterized protein</fullName>
    </submittedName>
</protein>
<sequence>MGGEVAFYLLVFGSLPTMLRLIFCAYIAIVCVLLHNRPKMISESEVKEDNFDSQAFSVCLHNVA</sequence>
<accession>E1GXX5</accession>
<proteinExistence type="predicted"/>
<comment type="caution">
    <text evidence="2">The sequence shown here is derived from an EMBL/GenBank/DDBJ whole genome shotgun (WGS) entry which is preliminary data.</text>
</comment>
<dbReference type="AlphaFoldDB" id="E1GXX5"/>
<keyword evidence="1" id="KW-0812">Transmembrane</keyword>
<reference evidence="2 3" key="1">
    <citation type="submission" date="2010-09" db="EMBL/GenBank/DDBJ databases">
        <authorList>
            <person name="Harkins D.M."/>
            <person name="Madupu R."/>
            <person name="Durkin A.S."/>
            <person name="Torralba M."/>
            <person name="Methe B."/>
            <person name="Sutton G.G."/>
            <person name="Nelson K.E."/>
        </authorList>
    </citation>
    <scope>NUCLEOTIDE SEQUENCE [LARGE SCALE GENOMIC DNA]</scope>
    <source>
        <strain evidence="2 3">CRIS 21A-A</strain>
    </source>
</reference>
<organism evidence="2 3">
    <name type="scientific">Prevotella amnii CRIS 21A-A</name>
    <dbReference type="NCBI Taxonomy" id="679191"/>
    <lineage>
        <taxon>Bacteria</taxon>
        <taxon>Pseudomonadati</taxon>
        <taxon>Bacteroidota</taxon>
        <taxon>Bacteroidia</taxon>
        <taxon>Bacteroidales</taxon>
        <taxon>Prevotellaceae</taxon>
        <taxon>Prevotella</taxon>
    </lineage>
</organism>
<evidence type="ECO:0000313" key="2">
    <source>
        <dbReference type="EMBL" id="EFN90486.1"/>
    </source>
</evidence>
<evidence type="ECO:0000256" key="1">
    <source>
        <dbReference type="SAM" id="Phobius"/>
    </source>
</evidence>
<dbReference type="Proteomes" id="UP000016016">
    <property type="component" value="Unassembled WGS sequence"/>
</dbReference>
<evidence type="ECO:0000313" key="3">
    <source>
        <dbReference type="Proteomes" id="UP000016016"/>
    </source>
</evidence>